<keyword evidence="5 6" id="KW-0472">Membrane</keyword>
<keyword evidence="3 6" id="KW-0812">Transmembrane</keyword>
<dbReference type="Pfam" id="PF10035">
    <property type="entry name" value="DUF2179"/>
    <property type="match status" value="1"/>
</dbReference>
<dbReference type="OrthoDB" id="1758221at2"/>
<evidence type="ECO:0000313" key="9">
    <source>
        <dbReference type="Proteomes" id="UP000063781"/>
    </source>
</evidence>
<dbReference type="PANTHER" id="PTHR33545:SF9">
    <property type="entry name" value="UPF0750 MEMBRANE PROTEIN YITE"/>
    <property type="match status" value="1"/>
</dbReference>
<proteinExistence type="predicted"/>
<protein>
    <recommendedName>
        <fullName evidence="7">DUF2179 domain-containing protein</fullName>
    </recommendedName>
</protein>
<evidence type="ECO:0000256" key="6">
    <source>
        <dbReference type="SAM" id="Phobius"/>
    </source>
</evidence>
<dbReference type="STRING" id="1514105.AOC36_09010"/>
<gene>
    <name evidence="8" type="ORF">AOC36_09010</name>
</gene>
<feature type="transmembrane region" description="Helical" evidence="6">
    <location>
        <begin position="103"/>
        <end position="125"/>
    </location>
</feature>
<feature type="transmembrane region" description="Helical" evidence="6">
    <location>
        <begin position="47"/>
        <end position="71"/>
    </location>
</feature>
<dbReference type="InterPro" id="IPR051461">
    <property type="entry name" value="UPF0750_membrane"/>
</dbReference>
<evidence type="ECO:0000256" key="3">
    <source>
        <dbReference type="ARBA" id="ARBA00022692"/>
    </source>
</evidence>
<feature type="transmembrane region" description="Helical" evidence="6">
    <location>
        <begin position="9"/>
        <end position="27"/>
    </location>
</feature>
<dbReference type="GO" id="GO:0005886">
    <property type="term" value="C:plasma membrane"/>
    <property type="evidence" value="ECO:0007669"/>
    <property type="project" value="UniProtKB-SubCell"/>
</dbReference>
<accession>A0A0X8H112</accession>
<dbReference type="KEGG" id="erl:AOC36_09010"/>
<evidence type="ECO:0000256" key="2">
    <source>
        <dbReference type="ARBA" id="ARBA00022475"/>
    </source>
</evidence>
<keyword evidence="4 6" id="KW-1133">Transmembrane helix</keyword>
<evidence type="ECO:0000256" key="1">
    <source>
        <dbReference type="ARBA" id="ARBA00004651"/>
    </source>
</evidence>
<comment type="subcellular location">
    <subcellularLocation>
        <location evidence="1">Cell membrane</location>
        <topology evidence="1">Multi-pass membrane protein</topology>
    </subcellularLocation>
</comment>
<dbReference type="RefSeq" id="WP_067633532.1">
    <property type="nucleotide sequence ID" value="NZ_CP013213.1"/>
</dbReference>
<feature type="transmembrane region" description="Helical" evidence="6">
    <location>
        <begin position="169"/>
        <end position="186"/>
    </location>
</feature>
<keyword evidence="2" id="KW-1003">Cell membrane</keyword>
<dbReference type="InterPro" id="IPR003740">
    <property type="entry name" value="YitT"/>
</dbReference>
<organism evidence="8 9">
    <name type="scientific">Erysipelothrix larvae</name>
    <dbReference type="NCBI Taxonomy" id="1514105"/>
    <lineage>
        <taxon>Bacteria</taxon>
        <taxon>Bacillati</taxon>
        <taxon>Bacillota</taxon>
        <taxon>Erysipelotrichia</taxon>
        <taxon>Erysipelotrichales</taxon>
        <taxon>Erysipelotrichaceae</taxon>
        <taxon>Erysipelothrix</taxon>
    </lineage>
</organism>
<dbReference type="Gene3D" id="3.30.70.120">
    <property type="match status" value="1"/>
</dbReference>
<feature type="transmembrane region" description="Helical" evidence="6">
    <location>
        <begin position="78"/>
        <end position="97"/>
    </location>
</feature>
<name>A0A0X8H112_9FIRM</name>
<evidence type="ECO:0000313" key="8">
    <source>
        <dbReference type="EMBL" id="AMC94122.1"/>
    </source>
</evidence>
<dbReference type="EMBL" id="CP013213">
    <property type="protein sequence ID" value="AMC94122.1"/>
    <property type="molecule type" value="Genomic_DNA"/>
</dbReference>
<evidence type="ECO:0000259" key="7">
    <source>
        <dbReference type="Pfam" id="PF10035"/>
    </source>
</evidence>
<dbReference type="Pfam" id="PF02588">
    <property type="entry name" value="YitT_membrane"/>
    <property type="match status" value="1"/>
</dbReference>
<dbReference type="Proteomes" id="UP000063781">
    <property type="component" value="Chromosome"/>
</dbReference>
<feature type="domain" description="DUF2179" evidence="7">
    <location>
        <begin position="216"/>
        <end position="270"/>
    </location>
</feature>
<dbReference type="InterPro" id="IPR019264">
    <property type="entry name" value="DUF2179"/>
</dbReference>
<reference evidence="8 9" key="1">
    <citation type="submission" date="2015-10" db="EMBL/GenBank/DDBJ databases">
        <title>Erysipelothrix larvae sp. LV19 isolated from the larval gut of the rhinoceros beetle, Trypoxylus dichotomus.</title>
        <authorList>
            <person name="Lim S."/>
            <person name="Kim B.-C."/>
        </authorList>
    </citation>
    <scope>NUCLEOTIDE SEQUENCE [LARGE SCALE GENOMIC DNA]</scope>
    <source>
        <strain evidence="8 9">LV19</strain>
    </source>
</reference>
<dbReference type="InterPro" id="IPR015867">
    <property type="entry name" value="N-reg_PII/ATP_PRibTrfase_C"/>
</dbReference>
<dbReference type="CDD" id="cd16380">
    <property type="entry name" value="YitT_C"/>
    <property type="match status" value="1"/>
</dbReference>
<sequence>MILNKIKKITLIALGVAIITISIQWFLAPFSIAAGGASGLGIILHNVLGVSVSSVVLVMNIIVLTLAFIFLDFDAFASAFIGSAMLPVMLAFIPEIQLVQDQLFAVIVGSILFGIGVFILFSLNASSGGTTIPPLILKKKFNIDPALSLMLTDAIVVSLSLFFFGVEPFLLAIVSILITMATMNFLKSQQNVGRSVTIISSKHETIRNTIQETLNRGVTVLHGQGGYTLETFPVLMVALTGKEYKALIQCVNEIDPEAFMISQNTHNIYGSGFTYARVV</sequence>
<dbReference type="AlphaFoldDB" id="A0A0X8H112"/>
<dbReference type="PIRSF" id="PIRSF006483">
    <property type="entry name" value="Membrane_protein_YitT"/>
    <property type="match status" value="1"/>
</dbReference>
<dbReference type="PANTHER" id="PTHR33545">
    <property type="entry name" value="UPF0750 MEMBRANE PROTEIN YITT-RELATED"/>
    <property type="match status" value="1"/>
</dbReference>
<feature type="transmembrane region" description="Helical" evidence="6">
    <location>
        <begin position="146"/>
        <end position="163"/>
    </location>
</feature>
<evidence type="ECO:0000256" key="4">
    <source>
        <dbReference type="ARBA" id="ARBA00022989"/>
    </source>
</evidence>
<evidence type="ECO:0000256" key="5">
    <source>
        <dbReference type="ARBA" id="ARBA00023136"/>
    </source>
</evidence>
<keyword evidence="9" id="KW-1185">Reference proteome</keyword>